<evidence type="ECO:0000256" key="1">
    <source>
        <dbReference type="ARBA" id="ARBA00004477"/>
    </source>
</evidence>
<keyword evidence="8" id="KW-1185">Reference proteome</keyword>
<evidence type="ECO:0000256" key="5">
    <source>
        <dbReference type="ARBA" id="ARBA00023136"/>
    </source>
</evidence>
<comment type="caution">
    <text evidence="7">The sequence shown here is derived from an EMBL/GenBank/DDBJ whole genome shotgun (WGS) entry which is preliminary data.</text>
</comment>
<evidence type="ECO:0000256" key="4">
    <source>
        <dbReference type="ARBA" id="ARBA00022989"/>
    </source>
</evidence>
<dbReference type="InterPro" id="IPR024512">
    <property type="entry name" value="Ser_palmitoyltrfase_ssu-like"/>
</dbReference>
<keyword evidence="5 6" id="KW-0472">Membrane</keyword>
<keyword evidence="2 6" id="KW-0812">Transmembrane</keyword>
<gene>
    <name evidence="7" type="ORF">LTR24_009504</name>
</gene>
<dbReference type="EMBL" id="JAVRRG010000212">
    <property type="protein sequence ID" value="KAK5077582.1"/>
    <property type="molecule type" value="Genomic_DNA"/>
</dbReference>
<evidence type="ECO:0000313" key="8">
    <source>
        <dbReference type="Proteomes" id="UP001345013"/>
    </source>
</evidence>
<keyword evidence="3" id="KW-0256">Endoplasmic reticulum</keyword>
<evidence type="ECO:0000256" key="2">
    <source>
        <dbReference type="ARBA" id="ARBA00022692"/>
    </source>
</evidence>
<protein>
    <submittedName>
        <fullName evidence="7">Uncharacterized protein</fullName>
    </submittedName>
</protein>
<keyword evidence="4 6" id="KW-1133">Transmembrane helix</keyword>
<dbReference type="Proteomes" id="UP001345013">
    <property type="component" value="Unassembled WGS sequence"/>
</dbReference>
<accession>A0ABR0JXI6</accession>
<sequence length="139" mass="15738">MADPRMARDNRQSVSPLTSLIRWLHLKNYQYEVTFSLYMLTYTEKIVFNSILFVLTSLLVTAAYLYLPAHMYVIYTRVWYYISGEFTNGNGSGMSIMDSITDALKATKEVVVSQTASSVIAKETMGRAGQVAEAIREEL</sequence>
<name>A0ABR0JXI6_9EURO</name>
<evidence type="ECO:0000256" key="3">
    <source>
        <dbReference type="ARBA" id="ARBA00022824"/>
    </source>
</evidence>
<comment type="subcellular location">
    <subcellularLocation>
        <location evidence="1">Endoplasmic reticulum membrane</location>
        <topology evidence="1">Multi-pass membrane protein</topology>
    </subcellularLocation>
</comment>
<evidence type="ECO:0000256" key="6">
    <source>
        <dbReference type="SAM" id="Phobius"/>
    </source>
</evidence>
<evidence type="ECO:0000313" key="7">
    <source>
        <dbReference type="EMBL" id="KAK5077582.1"/>
    </source>
</evidence>
<proteinExistence type="predicted"/>
<feature type="transmembrane region" description="Helical" evidence="6">
    <location>
        <begin position="46"/>
        <end position="67"/>
    </location>
</feature>
<organism evidence="7 8">
    <name type="scientific">Lithohypha guttulata</name>
    <dbReference type="NCBI Taxonomy" id="1690604"/>
    <lineage>
        <taxon>Eukaryota</taxon>
        <taxon>Fungi</taxon>
        <taxon>Dikarya</taxon>
        <taxon>Ascomycota</taxon>
        <taxon>Pezizomycotina</taxon>
        <taxon>Eurotiomycetes</taxon>
        <taxon>Chaetothyriomycetidae</taxon>
        <taxon>Chaetothyriales</taxon>
        <taxon>Trichomeriaceae</taxon>
        <taxon>Lithohypha</taxon>
    </lineage>
</organism>
<dbReference type="Pfam" id="PF11779">
    <property type="entry name" value="SPT_ssu-like"/>
    <property type="match status" value="1"/>
</dbReference>
<reference evidence="7 8" key="1">
    <citation type="submission" date="2023-08" db="EMBL/GenBank/DDBJ databases">
        <title>Black Yeasts Isolated from many extreme environments.</title>
        <authorList>
            <person name="Coleine C."/>
            <person name="Stajich J.E."/>
            <person name="Selbmann L."/>
        </authorList>
    </citation>
    <scope>NUCLEOTIDE SEQUENCE [LARGE SCALE GENOMIC DNA]</scope>
    <source>
        <strain evidence="7 8">CCFEE 5885</strain>
    </source>
</reference>